<reference evidence="1 2" key="1">
    <citation type="submission" date="2016-01" db="EMBL/GenBank/DDBJ databases">
        <title>Amycolatopsis coloradensis genome sequencing and assembly.</title>
        <authorList>
            <person name="Mayilraj S."/>
        </authorList>
    </citation>
    <scope>NUCLEOTIDE SEQUENCE [LARGE SCALE GENOMIC DNA]</scope>
    <source>
        <strain evidence="1 2">DSM 44225</strain>
    </source>
</reference>
<proteinExistence type="predicted"/>
<accession>A0A1R0L386</accession>
<comment type="caution">
    <text evidence="1">The sequence shown here is derived from an EMBL/GenBank/DDBJ whole genome shotgun (WGS) entry which is preliminary data.</text>
</comment>
<dbReference type="EMBL" id="MQUQ01000001">
    <property type="protein sequence ID" value="OLZ57163.1"/>
    <property type="molecule type" value="Genomic_DNA"/>
</dbReference>
<evidence type="ECO:0000313" key="1">
    <source>
        <dbReference type="EMBL" id="OLZ57163.1"/>
    </source>
</evidence>
<protein>
    <recommendedName>
        <fullName evidence="3">YbaB/EbfC family DNA-binding protein</fullName>
    </recommendedName>
</protein>
<dbReference type="OrthoDB" id="3637227at2"/>
<organism evidence="1 2">
    <name type="scientific">Amycolatopsis coloradensis</name>
    <dbReference type="NCBI Taxonomy" id="76021"/>
    <lineage>
        <taxon>Bacteria</taxon>
        <taxon>Bacillati</taxon>
        <taxon>Actinomycetota</taxon>
        <taxon>Actinomycetes</taxon>
        <taxon>Pseudonocardiales</taxon>
        <taxon>Pseudonocardiaceae</taxon>
        <taxon>Amycolatopsis</taxon>
    </lineage>
</organism>
<sequence>MNHEDDLYHLAKEIDAKVESAKEASSAAARAQRTWRLPGEIGTFTTTGTGELVDVSLNPSVVKSYSAASLSRKLLAGIQRAEREGGIA</sequence>
<name>A0A1R0L386_9PSEU</name>
<dbReference type="AlphaFoldDB" id="A0A1R0L386"/>
<keyword evidence="2" id="KW-1185">Reference proteome</keyword>
<dbReference type="RefSeq" id="WP_076154619.1">
    <property type="nucleotide sequence ID" value="NZ_JBEZVB010000033.1"/>
</dbReference>
<dbReference type="Proteomes" id="UP000187486">
    <property type="component" value="Unassembled WGS sequence"/>
</dbReference>
<evidence type="ECO:0000313" key="2">
    <source>
        <dbReference type="Proteomes" id="UP000187486"/>
    </source>
</evidence>
<evidence type="ECO:0008006" key="3">
    <source>
        <dbReference type="Google" id="ProtNLM"/>
    </source>
</evidence>
<dbReference type="STRING" id="76021.BS329_00270"/>
<gene>
    <name evidence="1" type="ORF">BS329_00270</name>
</gene>